<dbReference type="EMBL" id="RDSM01000002">
    <property type="protein sequence ID" value="RXH55514.1"/>
    <property type="molecule type" value="Genomic_DNA"/>
</dbReference>
<accession>A0A4V1L5E8</accession>
<feature type="chain" id="PRO_5020345669" description="Thioredoxin domain-containing protein" evidence="1">
    <location>
        <begin position="28"/>
        <end position="589"/>
    </location>
</feature>
<evidence type="ECO:0000313" key="3">
    <source>
        <dbReference type="Proteomes" id="UP000289437"/>
    </source>
</evidence>
<keyword evidence="3" id="KW-1185">Reference proteome</keyword>
<protein>
    <recommendedName>
        <fullName evidence="4">Thioredoxin domain-containing protein</fullName>
    </recommendedName>
</protein>
<dbReference type="Proteomes" id="UP000289437">
    <property type="component" value="Unassembled WGS sequence"/>
</dbReference>
<name>A0A4V1L5E8_9BACT</name>
<reference evidence="3" key="2">
    <citation type="submission" date="2019-02" db="EMBL/GenBank/DDBJ databases">
        <title>Granulicella sibirica sp. nov., a psychrotolerant acidobacterium isolated from an organic soil layer in forested tundra, West Siberia.</title>
        <authorList>
            <person name="Oshkin I.Y."/>
            <person name="Kulichevskaya I.S."/>
            <person name="Rijpstra W.I.C."/>
            <person name="Sinninghe Damste J.S."/>
            <person name="Rakitin A.L."/>
            <person name="Ravin N.V."/>
            <person name="Dedysh S.N."/>
        </authorList>
    </citation>
    <scope>NUCLEOTIDE SEQUENCE [LARGE SCALE GENOMIC DNA]</scope>
    <source>
        <strain evidence="3">AF10</strain>
    </source>
</reference>
<dbReference type="InterPro" id="IPR036249">
    <property type="entry name" value="Thioredoxin-like_sf"/>
</dbReference>
<evidence type="ECO:0000313" key="2">
    <source>
        <dbReference type="EMBL" id="RXH55514.1"/>
    </source>
</evidence>
<dbReference type="RefSeq" id="WP_128913158.1">
    <property type="nucleotide sequence ID" value="NZ_RDSM01000002.1"/>
</dbReference>
<dbReference type="OrthoDB" id="107197at2"/>
<gene>
    <name evidence="2" type="ORF">GRAN_2371</name>
</gene>
<dbReference type="SUPFAM" id="SSF52833">
    <property type="entry name" value="Thioredoxin-like"/>
    <property type="match status" value="1"/>
</dbReference>
<organism evidence="2 3">
    <name type="scientific">Granulicella sibirica</name>
    <dbReference type="NCBI Taxonomy" id="2479048"/>
    <lineage>
        <taxon>Bacteria</taxon>
        <taxon>Pseudomonadati</taxon>
        <taxon>Acidobacteriota</taxon>
        <taxon>Terriglobia</taxon>
        <taxon>Terriglobales</taxon>
        <taxon>Acidobacteriaceae</taxon>
        <taxon>Granulicella</taxon>
    </lineage>
</organism>
<feature type="signal peptide" evidence="1">
    <location>
        <begin position="1"/>
        <end position="27"/>
    </location>
</feature>
<proteinExistence type="predicted"/>
<sequence>MFTRSRFRTSALLLACVLTIPALRVQAQEVGSAPVKKQLPADERAYKAARSINDPAQCLAAMRAFVKEYPKSSRIGRAQDAIFTLLVENFPERTSEIDGQLKYLVKHSGKGSGHFQTETDLAYQLAEAGTSGVELPRAEKLAKDAVNHLQETAFSQEMLASYVKFKVPPPKQLEIHAQFARTRAEAVAVLADVYLRENKQQQGAALVAEAYALDPMVDDVNTERGRLALLNHDDALALESFERAQLLGSMKAPDREKMMQLYRQAHGGNDASFTADMDARYAELYPPAFTPGKVAAVPGGHTVLLELFTGSGCPPCIGGDIAVEGVLEAYPRSEVVALAFDQHIPEPDPLTNPDSVARAEVYDIAHTPEYVIDGKVQPIYGARREGSEDLYGKIAKAVDAAAPIVTGVELKVSAAKADGGLIHAQAVVSVPSGKELEKVLAVKAGPEAVSPGEKKPAAPAVGPVEPRLVVNFALVEDDVRYSGENGIRFHRMVVRALAKPAGMGFSVDPAATVSLDASFDPAAISRSLVTYLEGYEQKNDRFGKITFLTKDMTMQTEHLAVAAWVQDSVTHRVLQAAVIPVSAAQQGAQ</sequence>
<evidence type="ECO:0008006" key="4">
    <source>
        <dbReference type="Google" id="ProtNLM"/>
    </source>
</evidence>
<dbReference type="AlphaFoldDB" id="A0A4V1L5E8"/>
<reference evidence="2 3" key="1">
    <citation type="submission" date="2018-11" db="EMBL/GenBank/DDBJ databases">
        <authorList>
            <person name="Mardanov A.V."/>
            <person name="Ravin N.V."/>
            <person name="Dedysh S.N."/>
        </authorList>
    </citation>
    <scope>NUCLEOTIDE SEQUENCE [LARGE SCALE GENOMIC DNA]</scope>
    <source>
        <strain evidence="2 3">AF10</strain>
    </source>
</reference>
<keyword evidence="1" id="KW-0732">Signal</keyword>
<comment type="caution">
    <text evidence="2">The sequence shown here is derived from an EMBL/GenBank/DDBJ whole genome shotgun (WGS) entry which is preliminary data.</text>
</comment>
<evidence type="ECO:0000256" key="1">
    <source>
        <dbReference type="SAM" id="SignalP"/>
    </source>
</evidence>